<proteinExistence type="predicted"/>
<sequence length="365" mass="41104">MHAWRLDELEWGCREMMEHVPKPLYDGRATVYLDQNVLTMALKERDPDFFRRLVSGFQVVYSDDTLREIKRSGQPEKFLQVLCDLSAMHFKYDLDASFNPTGRVLICTLSPRQAYDNYLTIEPIYDALLASAHQSTLKMYGGRKDSSFEDISSEQVDAFQRLMDHLSAQMDELADSHPEVAAAIDKQIETLQEQYNAVSLLSAQEMAKHIDEANEVSGISRYRKAVGAGPKQLNNIEAPNVIQKIWAMYQDLEGYKGMGYSIEDFLGISVNPVYGREMHQHEKVTGIYNVLNVIGYKPDNRLDREHRHIAAISDAAHAAIASHAQLLLSADTAFVGKVRAIYEYLQIPTEVGLLSSGDDPIVVSG</sequence>
<evidence type="ECO:0008006" key="3">
    <source>
        <dbReference type="Google" id="ProtNLM"/>
    </source>
</evidence>
<dbReference type="RefSeq" id="WP_309672411.1">
    <property type="nucleotide sequence ID" value="NZ_CP127845.1"/>
</dbReference>
<accession>A0ABY9SQD1</accession>
<organism evidence="1 2">
    <name type="scientific">Pseudomonas shirazica</name>
    <dbReference type="NCBI Taxonomy" id="1940636"/>
    <lineage>
        <taxon>Bacteria</taxon>
        <taxon>Pseudomonadati</taxon>
        <taxon>Pseudomonadota</taxon>
        <taxon>Gammaproteobacteria</taxon>
        <taxon>Pseudomonadales</taxon>
        <taxon>Pseudomonadaceae</taxon>
        <taxon>Pseudomonas</taxon>
    </lineage>
</organism>
<keyword evidence="2" id="KW-1185">Reference proteome</keyword>
<gene>
    <name evidence="1" type="ORF">QR297_02610</name>
</gene>
<name>A0ABY9SQD1_9PSED</name>
<evidence type="ECO:0000313" key="1">
    <source>
        <dbReference type="EMBL" id="WMY85801.1"/>
    </source>
</evidence>
<dbReference type="Proteomes" id="UP001258940">
    <property type="component" value="Chromosome"/>
</dbReference>
<protein>
    <recommendedName>
        <fullName evidence="3">PIN like domain-containing protein</fullName>
    </recommendedName>
</protein>
<evidence type="ECO:0000313" key="2">
    <source>
        <dbReference type="Proteomes" id="UP001258940"/>
    </source>
</evidence>
<reference evidence="1 2" key="1">
    <citation type="journal article" date="2023" name="J Bioinform Genom">
        <title>Complete genome sequence of the bacterium Pseudomonas shirazica hy376 from natural waters of algiers.</title>
        <authorList>
            <person name="Haffaressas Y."/>
            <person name="Seghouani N."/>
            <person name="Arzamasceva V.O."/>
            <person name="Tepeeva A.N."/>
            <person name="Vasilenko O.V."/>
        </authorList>
    </citation>
    <scope>NUCLEOTIDE SEQUENCE [LARGE SCALE GENOMIC DNA]</scope>
    <source>
        <strain evidence="1 2">HY376</strain>
    </source>
</reference>
<dbReference type="EMBL" id="CP127845">
    <property type="protein sequence ID" value="WMY85801.1"/>
    <property type="molecule type" value="Genomic_DNA"/>
</dbReference>